<evidence type="ECO:0000256" key="1">
    <source>
        <dbReference type="SAM" id="SignalP"/>
    </source>
</evidence>
<dbReference type="EMBL" id="JBHTBH010000006">
    <property type="protein sequence ID" value="MFC7328829.1"/>
    <property type="molecule type" value="Genomic_DNA"/>
</dbReference>
<name>A0ABW2KFT2_9ACTN</name>
<feature type="signal peptide" evidence="1">
    <location>
        <begin position="1"/>
        <end position="30"/>
    </location>
</feature>
<reference evidence="3" key="1">
    <citation type="journal article" date="2019" name="Int. J. Syst. Evol. Microbiol.">
        <title>The Global Catalogue of Microorganisms (GCM) 10K type strain sequencing project: providing services to taxonomists for standard genome sequencing and annotation.</title>
        <authorList>
            <consortium name="The Broad Institute Genomics Platform"/>
            <consortium name="The Broad Institute Genome Sequencing Center for Infectious Disease"/>
            <person name="Wu L."/>
            <person name="Ma J."/>
        </authorList>
    </citation>
    <scope>NUCLEOTIDE SEQUENCE [LARGE SCALE GENOMIC DNA]</scope>
    <source>
        <strain evidence="3">CGMCC 4.7382</strain>
    </source>
</reference>
<organism evidence="2 3">
    <name type="scientific">Marinactinospora rubrisoli</name>
    <dbReference type="NCBI Taxonomy" id="2715399"/>
    <lineage>
        <taxon>Bacteria</taxon>
        <taxon>Bacillati</taxon>
        <taxon>Actinomycetota</taxon>
        <taxon>Actinomycetes</taxon>
        <taxon>Streptosporangiales</taxon>
        <taxon>Nocardiopsidaceae</taxon>
        <taxon>Marinactinospora</taxon>
    </lineage>
</organism>
<evidence type="ECO:0000313" key="3">
    <source>
        <dbReference type="Proteomes" id="UP001596540"/>
    </source>
</evidence>
<dbReference type="RefSeq" id="WP_379871486.1">
    <property type="nucleotide sequence ID" value="NZ_JBHTBH010000006.1"/>
</dbReference>
<dbReference type="Proteomes" id="UP001596540">
    <property type="component" value="Unassembled WGS sequence"/>
</dbReference>
<feature type="chain" id="PRO_5045457582" evidence="1">
    <location>
        <begin position="31"/>
        <end position="139"/>
    </location>
</feature>
<accession>A0ABW2KFT2</accession>
<proteinExistence type="predicted"/>
<sequence>MSMWRNLTAASLAATAVAAGAVAMAAPASAAVYGGQCGAGYSVVDSTGIRDLGTVFLTYNPGNGSNCAVTIRNEDAPSGSVSVYIGPCGGPVRTVTVNGGRSAGPVYATVSGQEINWGGAIDGPVRRLPCGVSGAATAA</sequence>
<protein>
    <submittedName>
        <fullName evidence="2">Spore-associated protein A</fullName>
    </submittedName>
</protein>
<keyword evidence="3" id="KW-1185">Reference proteome</keyword>
<evidence type="ECO:0000313" key="2">
    <source>
        <dbReference type="EMBL" id="MFC7328829.1"/>
    </source>
</evidence>
<keyword evidence="1" id="KW-0732">Signal</keyword>
<comment type="caution">
    <text evidence="2">The sequence shown here is derived from an EMBL/GenBank/DDBJ whole genome shotgun (WGS) entry which is preliminary data.</text>
</comment>
<gene>
    <name evidence="2" type="ORF">ACFQRF_13850</name>
</gene>